<dbReference type="InterPro" id="IPR013910">
    <property type="entry name" value="TF_PAP1"/>
</dbReference>
<organism evidence="3 4">
    <name type="scientific">Dendrothele bispora (strain CBS 962.96)</name>
    <dbReference type="NCBI Taxonomy" id="1314807"/>
    <lineage>
        <taxon>Eukaryota</taxon>
        <taxon>Fungi</taxon>
        <taxon>Dikarya</taxon>
        <taxon>Basidiomycota</taxon>
        <taxon>Agaricomycotina</taxon>
        <taxon>Agaricomycetes</taxon>
        <taxon>Agaricomycetidae</taxon>
        <taxon>Agaricales</taxon>
        <taxon>Agaricales incertae sedis</taxon>
        <taxon>Dendrothele</taxon>
    </lineage>
</organism>
<feature type="domain" description="Transcription factor PAP1" evidence="2">
    <location>
        <begin position="90"/>
        <end position="135"/>
    </location>
</feature>
<evidence type="ECO:0000313" key="3">
    <source>
        <dbReference type="EMBL" id="THU87765.1"/>
    </source>
</evidence>
<feature type="region of interest" description="Disordered" evidence="1">
    <location>
        <begin position="1"/>
        <end position="51"/>
    </location>
</feature>
<reference evidence="3 4" key="1">
    <citation type="journal article" date="2019" name="Nat. Ecol. Evol.">
        <title>Megaphylogeny resolves global patterns of mushroom evolution.</title>
        <authorList>
            <person name="Varga T."/>
            <person name="Krizsan K."/>
            <person name="Foldi C."/>
            <person name="Dima B."/>
            <person name="Sanchez-Garcia M."/>
            <person name="Sanchez-Ramirez S."/>
            <person name="Szollosi G.J."/>
            <person name="Szarkandi J.G."/>
            <person name="Papp V."/>
            <person name="Albert L."/>
            <person name="Andreopoulos W."/>
            <person name="Angelini C."/>
            <person name="Antonin V."/>
            <person name="Barry K.W."/>
            <person name="Bougher N.L."/>
            <person name="Buchanan P."/>
            <person name="Buyck B."/>
            <person name="Bense V."/>
            <person name="Catcheside P."/>
            <person name="Chovatia M."/>
            <person name="Cooper J."/>
            <person name="Damon W."/>
            <person name="Desjardin D."/>
            <person name="Finy P."/>
            <person name="Geml J."/>
            <person name="Haridas S."/>
            <person name="Hughes K."/>
            <person name="Justo A."/>
            <person name="Karasinski D."/>
            <person name="Kautmanova I."/>
            <person name="Kiss B."/>
            <person name="Kocsube S."/>
            <person name="Kotiranta H."/>
            <person name="LaButti K.M."/>
            <person name="Lechner B.E."/>
            <person name="Liimatainen K."/>
            <person name="Lipzen A."/>
            <person name="Lukacs Z."/>
            <person name="Mihaltcheva S."/>
            <person name="Morgado L.N."/>
            <person name="Niskanen T."/>
            <person name="Noordeloos M.E."/>
            <person name="Ohm R.A."/>
            <person name="Ortiz-Santana B."/>
            <person name="Ovrebo C."/>
            <person name="Racz N."/>
            <person name="Riley R."/>
            <person name="Savchenko A."/>
            <person name="Shiryaev A."/>
            <person name="Soop K."/>
            <person name="Spirin V."/>
            <person name="Szebenyi C."/>
            <person name="Tomsovsky M."/>
            <person name="Tulloss R.E."/>
            <person name="Uehling J."/>
            <person name="Grigoriev I.V."/>
            <person name="Vagvolgyi C."/>
            <person name="Papp T."/>
            <person name="Martin F.M."/>
            <person name="Miettinen O."/>
            <person name="Hibbett D.S."/>
            <person name="Nagy L.G."/>
        </authorList>
    </citation>
    <scope>NUCLEOTIDE SEQUENCE [LARGE SCALE GENOMIC DNA]</scope>
    <source>
        <strain evidence="3 4">CBS 962.96</strain>
    </source>
</reference>
<dbReference type="Proteomes" id="UP000297245">
    <property type="component" value="Unassembled WGS sequence"/>
</dbReference>
<dbReference type="Pfam" id="PF08601">
    <property type="entry name" value="PAP1"/>
    <property type="match status" value="1"/>
</dbReference>
<dbReference type="EMBL" id="ML179436">
    <property type="protein sequence ID" value="THU87765.1"/>
    <property type="molecule type" value="Genomic_DNA"/>
</dbReference>
<evidence type="ECO:0000313" key="4">
    <source>
        <dbReference type="Proteomes" id="UP000297245"/>
    </source>
</evidence>
<sequence length="147" mass="15995">MREGSMSDSDAGETECPKTRQECVERIQNSGPSVFAPTDTSAASHPTSTLSVMDHEQSDMALVKSVACHKASSPFPTTEANENNIEVLSAWRSITRDPSFKECDINQLCSEFTSKARCDGTKVVIEPQGIQGILETLAAKKLQQQKC</sequence>
<feature type="compositionally biased region" description="Basic and acidic residues" evidence="1">
    <location>
        <begin position="15"/>
        <end position="25"/>
    </location>
</feature>
<evidence type="ECO:0000259" key="2">
    <source>
        <dbReference type="Pfam" id="PF08601"/>
    </source>
</evidence>
<evidence type="ECO:0000256" key="1">
    <source>
        <dbReference type="SAM" id="MobiDB-lite"/>
    </source>
</evidence>
<dbReference type="Gene3D" id="1.10.238.100">
    <property type="entry name" value="YAP1 redox domain. Chain B"/>
    <property type="match status" value="1"/>
</dbReference>
<gene>
    <name evidence="3" type="ORF">K435DRAFT_681112</name>
</gene>
<keyword evidence="4" id="KW-1185">Reference proteome</keyword>
<dbReference type="SUPFAM" id="SSF111430">
    <property type="entry name" value="YAP1 redox domain"/>
    <property type="match status" value="1"/>
</dbReference>
<accession>A0A4V4HDL8</accession>
<name>A0A4V4HDL8_DENBC</name>
<dbReference type="InterPro" id="IPR023167">
    <property type="entry name" value="Yap1_redox_dom_sf"/>
</dbReference>
<proteinExistence type="predicted"/>
<dbReference type="AlphaFoldDB" id="A0A4V4HDL8"/>
<feature type="compositionally biased region" description="Polar residues" evidence="1">
    <location>
        <begin position="27"/>
        <end position="51"/>
    </location>
</feature>
<protein>
    <recommendedName>
        <fullName evidence="2">Transcription factor PAP1 domain-containing protein</fullName>
    </recommendedName>
</protein>
<dbReference type="OrthoDB" id="2593073at2759"/>